<reference evidence="2" key="1">
    <citation type="submission" date="2015-01" db="EMBL/GenBank/DDBJ databases">
        <authorList>
            <person name="Durling Mikael"/>
        </authorList>
    </citation>
    <scope>NUCLEOTIDE SEQUENCE</scope>
</reference>
<dbReference type="CDD" id="cd20281">
    <property type="entry name" value="cupin_QDO_C"/>
    <property type="match status" value="1"/>
</dbReference>
<dbReference type="PANTHER" id="PTHR43346">
    <property type="entry name" value="LIGAND BINDING DOMAIN PROTEIN, PUTATIVE (AFU_ORTHOLOGUE AFUA_6G14370)-RELATED"/>
    <property type="match status" value="1"/>
</dbReference>
<keyword evidence="1" id="KW-0732">Signal</keyword>
<proteinExistence type="predicted"/>
<dbReference type="Gene3D" id="2.60.120.10">
    <property type="entry name" value="Jelly Rolls"/>
    <property type="match status" value="2"/>
</dbReference>
<evidence type="ECO:0000313" key="2">
    <source>
        <dbReference type="EMBL" id="CEO56510.1"/>
    </source>
</evidence>
<feature type="signal peptide" evidence="1">
    <location>
        <begin position="1"/>
        <end position="19"/>
    </location>
</feature>
<dbReference type="PANTHER" id="PTHR43346:SF1">
    <property type="entry name" value="QUERCETIN 2,3-DIOXYGENASE-RELATED"/>
    <property type="match status" value="1"/>
</dbReference>
<organism evidence="2">
    <name type="scientific">Bionectria ochroleuca</name>
    <name type="common">Gliocladium roseum</name>
    <dbReference type="NCBI Taxonomy" id="29856"/>
    <lineage>
        <taxon>Eukaryota</taxon>
        <taxon>Fungi</taxon>
        <taxon>Dikarya</taxon>
        <taxon>Ascomycota</taxon>
        <taxon>Pezizomycotina</taxon>
        <taxon>Sordariomycetes</taxon>
        <taxon>Hypocreomycetidae</taxon>
        <taxon>Hypocreales</taxon>
        <taxon>Bionectriaceae</taxon>
        <taxon>Clonostachys</taxon>
    </lineage>
</organism>
<dbReference type="InterPro" id="IPR014710">
    <property type="entry name" value="RmlC-like_jellyroll"/>
</dbReference>
<protein>
    <recommendedName>
        <fullName evidence="3">Quercetin 2,3-dioxygenase</fullName>
    </recommendedName>
</protein>
<name>A0A0B7KNN1_BIOOC</name>
<gene>
    <name evidence="2" type="ORF">BN869_000012568_1</name>
</gene>
<evidence type="ECO:0000256" key="1">
    <source>
        <dbReference type="SAM" id="SignalP"/>
    </source>
</evidence>
<dbReference type="CDD" id="cd02215">
    <property type="entry name" value="cupin_QDO_N_C"/>
    <property type="match status" value="1"/>
</dbReference>
<dbReference type="InterPro" id="IPR052538">
    <property type="entry name" value="Flavonoid_dioxygenase-like"/>
</dbReference>
<accession>A0A0B7KNN1</accession>
<dbReference type="EMBL" id="CDPU01000068">
    <property type="protein sequence ID" value="CEO56510.1"/>
    <property type="molecule type" value="Genomic_DNA"/>
</dbReference>
<evidence type="ECO:0008006" key="3">
    <source>
        <dbReference type="Google" id="ProtNLM"/>
    </source>
</evidence>
<feature type="chain" id="PRO_5002132531" description="Quercetin 2,3-dioxygenase" evidence="1">
    <location>
        <begin position="20"/>
        <end position="376"/>
    </location>
</feature>
<dbReference type="SUPFAM" id="SSF51182">
    <property type="entry name" value="RmlC-like cupins"/>
    <property type="match status" value="1"/>
</dbReference>
<dbReference type="InterPro" id="IPR011051">
    <property type="entry name" value="RmlC_Cupin_sf"/>
</dbReference>
<dbReference type="AlphaFoldDB" id="A0A0B7KNN1"/>
<sequence length="376" mass="41420">MRVPTVLAAAAAVAAPALGVAVNNESIIVMEAPNHVRPYVLPKFRGKATKLAETQVIRYSITNNSSGGAFALLQHTGNVRGYTSARPHRHHEVQEHFYCSRGRVQLWGMKDEANASHEARVATVGDYGSIPPYGIHTFQLTDPDSSLTHVFHPAGFEHLFEVFSSGDFDTAGISSSFVPAENDKPPFGALTPKEDATLQSLDLYAFYDDAPWIPRRDFVNGTAGDKSLNWHDGPNEIPTDPTLPYFIAKDYGPKYLNEESGYKIIQPLATADITLGKNFTTGTVILSPKSTGDVTVLPNHFGLQMEDGLLELHIKGYEKATLITGDVAFIPENVEFSYRGMVPFTKFFYMNAGAKGLDYQLLQNSRPWNYTAYPQV</sequence>